<name>A0A5C3PGF3_9APHY</name>
<keyword evidence="4" id="KW-0812">Transmembrane</keyword>
<accession>A0A5C3PGF3</accession>
<evidence type="ECO:0000313" key="6">
    <source>
        <dbReference type="Proteomes" id="UP000308197"/>
    </source>
</evidence>
<feature type="transmembrane region" description="Helical" evidence="4">
    <location>
        <begin position="60"/>
        <end position="79"/>
    </location>
</feature>
<evidence type="ECO:0000256" key="4">
    <source>
        <dbReference type="SAM" id="Phobius"/>
    </source>
</evidence>
<dbReference type="Pfam" id="PF10250">
    <property type="entry name" value="O-FucT"/>
    <property type="match status" value="1"/>
</dbReference>
<evidence type="ECO:0000313" key="5">
    <source>
        <dbReference type="EMBL" id="TFK84973.1"/>
    </source>
</evidence>
<dbReference type="EMBL" id="ML211282">
    <property type="protein sequence ID" value="TFK84973.1"/>
    <property type="molecule type" value="Genomic_DNA"/>
</dbReference>
<keyword evidence="1" id="KW-0808">Transferase</keyword>
<dbReference type="InParanoid" id="A0A5C3PGF3"/>
<evidence type="ECO:0000256" key="1">
    <source>
        <dbReference type="ARBA" id="ARBA00022679"/>
    </source>
</evidence>
<dbReference type="AlphaFoldDB" id="A0A5C3PGF3"/>
<proteinExistence type="predicted"/>
<evidence type="ECO:0000256" key="3">
    <source>
        <dbReference type="ARBA" id="ARBA00023277"/>
    </source>
</evidence>
<keyword evidence="2" id="KW-0294">Fucose metabolism</keyword>
<dbReference type="Proteomes" id="UP000308197">
    <property type="component" value="Unassembled WGS sequence"/>
</dbReference>
<dbReference type="CDD" id="cd11296">
    <property type="entry name" value="O-FucT_like"/>
    <property type="match status" value="1"/>
</dbReference>
<reference evidence="5 6" key="1">
    <citation type="journal article" date="2019" name="Nat. Ecol. Evol.">
        <title>Megaphylogeny resolves global patterns of mushroom evolution.</title>
        <authorList>
            <person name="Varga T."/>
            <person name="Krizsan K."/>
            <person name="Foldi C."/>
            <person name="Dima B."/>
            <person name="Sanchez-Garcia M."/>
            <person name="Sanchez-Ramirez S."/>
            <person name="Szollosi G.J."/>
            <person name="Szarkandi J.G."/>
            <person name="Papp V."/>
            <person name="Albert L."/>
            <person name="Andreopoulos W."/>
            <person name="Angelini C."/>
            <person name="Antonin V."/>
            <person name="Barry K.W."/>
            <person name="Bougher N.L."/>
            <person name="Buchanan P."/>
            <person name="Buyck B."/>
            <person name="Bense V."/>
            <person name="Catcheside P."/>
            <person name="Chovatia M."/>
            <person name="Cooper J."/>
            <person name="Damon W."/>
            <person name="Desjardin D."/>
            <person name="Finy P."/>
            <person name="Geml J."/>
            <person name="Haridas S."/>
            <person name="Hughes K."/>
            <person name="Justo A."/>
            <person name="Karasinski D."/>
            <person name="Kautmanova I."/>
            <person name="Kiss B."/>
            <person name="Kocsube S."/>
            <person name="Kotiranta H."/>
            <person name="LaButti K.M."/>
            <person name="Lechner B.E."/>
            <person name="Liimatainen K."/>
            <person name="Lipzen A."/>
            <person name="Lukacs Z."/>
            <person name="Mihaltcheva S."/>
            <person name="Morgado L.N."/>
            <person name="Niskanen T."/>
            <person name="Noordeloos M.E."/>
            <person name="Ohm R.A."/>
            <person name="Ortiz-Santana B."/>
            <person name="Ovrebo C."/>
            <person name="Racz N."/>
            <person name="Riley R."/>
            <person name="Savchenko A."/>
            <person name="Shiryaev A."/>
            <person name="Soop K."/>
            <person name="Spirin V."/>
            <person name="Szebenyi C."/>
            <person name="Tomsovsky M."/>
            <person name="Tulloss R.E."/>
            <person name="Uehling J."/>
            <person name="Grigoriev I.V."/>
            <person name="Vagvolgyi C."/>
            <person name="Papp T."/>
            <person name="Martin F.M."/>
            <person name="Miettinen O."/>
            <person name="Hibbett D.S."/>
            <person name="Nagy L.G."/>
        </authorList>
    </citation>
    <scope>NUCLEOTIDE SEQUENCE [LARGE SCALE GENOMIC DNA]</scope>
    <source>
        <strain evidence="5 6">HHB13444</strain>
    </source>
</reference>
<gene>
    <name evidence="5" type="ORF">K466DRAFT_566912</name>
</gene>
<evidence type="ECO:0000256" key="2">
    <source>
        <dbReference type="ARBA" id="ARBA00023253"/>
    </source>
</evidence>
<dbReference type="STRING" id="1314778.A0A5C3PGF3"/>
<keyword evidence="4" id="KW-0472">Membrane</keyword>
<sequence length="494" mass="55153">MSSRRLSDIFNSRLTVDRGRTRYDLLPSSSSSRSGSPKGPHGTWTSCCHVFSIRRRLKTVLLVFALLATASVAALTYVLNYPLPPLYGRFHQAELALPQHDASLPLPEGAHGRYLWVANHASKCGWGNAMQEMFLNAYLAYRTNRAFVFDNYTWSRDESDYSLYNLKPIPSRIPLTALIRGPISGGHFPPGSGIPRAVVPEHFYEVCQDRAIIASADVNDVLTDPSAGTLIQAWTDKMAPHRCVEIALGPPEIFDEHLFADAGRLLDIWPHFSQSPIVQDFSWSFLVELAFDNNREVISPASPFEPPLSSSPAHGLKRYSPIPGLLVLHIRRGDFKSHCHDVLARRSIGFTGFNSFPSLPDQWALPSDISDHDKGALYTRHCFPDIDMIVEHVEEVRRTAEGRELAHVYIMTNGSPSWVAKLKSALRAKHDWAHISSSRDLMLNPEQKYVAQAMDMLVAQRAQVFIGNGFSTLSGMAVMLRMANGVSPSANRHW</sequence>
<dbReference type="Gene3D" id="3.40.50.11350">
    <property type="match status" value="1"/>
</dbReference>
<organism evidence="5 6">
    <name type="scientific">Polyporus arcularius HHB13444</name>
    <dbReference type="NCBI Taxonomy" id="1314778"/>
    <lineage>
        <taxon>Eukaryota</taxon>
        <taxon>Fungi</taxon>
        <taxon>Dikarya</taxon>
        <taxon>Basidiomycota</taxon>
        <taxon>Agaricomycotina</taxon>
        <taxon>Agaricomycetes</taxon>
        <taxon>Polyporales</taxon>
        <taxon>Polyporaceae</taxon>
        <taxon>Polyporus</taxon>
    </lineage>
</organism>
<dbReference type="GO" id="GO:0006004">
    <property type="term" value="P:fucose metabolic process"/>
    <property type="evidence" value="ECO:0007669"/>
    <property type="project" value="UniProtKB-KW"/>
</dbReference>
<keyword evidence="6" id="KW-1185">Reference proteome</keyword>
<keyword evidence="3" id="KW-0119">Carbohydrate metabolism</keyword>
<dbReference type="GO" id="GO:0016740">
    <property type="term" value="F:transferase activity"/>
    <property type="evidence" value="ECO:0007669"/>
    <property type="project" value="UniProtKB-KW"/>
</dbReference>
<keyword evidence="4" id="KW-1133">Transmembrane helix</keyword>
<protein>
    <submittedName>
        <fullName evidence="5">Uncharacterized protein</fullName>
    </submittedName>
</protein>
<dbReference type="InterPro" id="IPR019378">
    <property type="entry name" value="GDP-Fuc_O-FucTrfase"/>
</dbReference>